<dbReference type="KEGG" id="glj:GKIL_0626"/>
<dbReference type="STRING" id="1183438.GKIL_0626"/>
<evidence type="ECO:0000313" key="2">
    <source>
        <dbReference type="EMBL" id="AGY56872.1"/>
    </source>
</evidence>
<organism evidence="2 3">
    <name type="scientific">Gloeobacter kilaueensis (strain ATCC BAA-2537 / CCAP 1431/1 / ULC 316 / JS1)</name>
    <dbReference type="NCBI Taxonomy" id="1183438"/>
    <lineage>
        <taxon>Bacteria</taxon>
        <taxon>Bacillati</taxon>
        <taxon>Cyanobacteriota</taxon>
        <taxon>Cyanophyceae</taxon>
        <taxon>Gloeobacterales</taxon>
        <taxon>Gloeobacteraceae</taxon>
        <taxon>Gloeobacter</taxon>
    </lineage>
</organism>
<proteinExistence type="predicted"/>
<dbReference type="HOGENOM" id="CLU_2093368_0_0_3"/>
<evidence type="ECO:0000313" key="3">
    <source>
        <dbReference type="Proteomes" id="UP000017396"/>
    </source>
</evidence>
<dbReference type="eggNOG" id="ENOG502ZFI8">
    <property type="taxonomic scope" value="Bacteria"/>
</dbReference>
<keyword evidence="3" id="KW-1185">Reference proteome</keyword>
<evidence type="ECO:0000256" key="1">
    <source>
        <dbReference type="SAM" id="SignalP"/>
    </source>
</evidence>
<accession>U5QD80</accession>
<protein>
    <submittedName>
        <fullName evidence="2">Uncharacterized protein</fullName>
    </submittedName>
</protein>
<dbReference type="Proteomes" id="UP000017396">
    <property type="component" value="Chromosome"/>
</dbReference>
<dbReference type="EMBL" id="CP003587">
    <property type="protein sequence ID" value="AGY56872.1"/>
    <property type="molecule type" value="Genomic_DNA"/>
</dbReference>
<keyword evidence="1" id="KW-0732">Signal</keyword>
<sequence>MLQRRHLRNLLVFTLLLIGALALPARADVWQGNGQVVSGPGAGATVSLTVNYDGETLKTISGPTLEGSQVRVDQQGDFLELTLFRGNQVVKYRLRRLNPGDNHRTNFGARLDARGV</sequence>
<feature type="chain" id="PRO_5004663571" evidence="1">
    <location>
        <begin position="28"/>
        <end position="116"/>
    </location>
</feature>
<gene>
    <name evidence="2" type="ORF">GKIL_0626</name>
</gene>
<name>U5QD80_GLOK1</name>
<dbReference type="AlphaFoldDB" id="U5QD80"/>
<reference evidence="2 3" key="1">
    <citation type="journal article" date="2013" name="PLoS ONE">
        <title>Cultivation and Complete Genome Sequencing of Gloeobacter kilaueensis sp. nov., from a Lava Cave in Kilauea Caldera, Hawai'i.</title>
        <authorList>
            <person name="Saw J.H."/>
            <person name="Schatz M."/>
            <person name="Brown M.V."/>
            <person name="Kunkel D.D."/>
            <person name="Foster J.S."/>
            <person name="Shick H."/>
            <person name="Christensen S."/>
            <person name="Hou S."/>
            <person name="Wan X."/>
            <person name="Donachie S.P."/>
        </authorList>
    </citation>
    <scope>NUCLEOTIDE SEQUENCE [LARGE SCALE GENOMIC DNA]</scope>
    <source>
        <strain evidence="3">JS</strain>
    </source>
</reference>
<dbReference type="RefSeq" id="WP_023171912.1">
    <property type="nucleotide sequence ID" value="NC_022600.1"/>
</dbReference>
<feature type="signal peptide" evidence="1">
    <location>
        <begin position="1"/>
        <end position="27"/>
    </location>
</feature>